<feature type="non-terminal residue" evidence="1">
    <location>
        <position position="194"/>
    </location>
</feature>
<dbReference type="Proteomes" id="UP000814140">
    <property type="component" value="Unassembled WGS sequence"/>
</dbReference>
<protein>
    <submittedName>
        <fullName evidence="1">Uncharacterized protein</fullName>
    </submittedName>
</protein>
<sequence length="194" mass="21849">SVCPSCGSPLPTPLPACPKCFHIERMPNEQDFYQILDTPTAPNPFIVDPASLKNSFRNIQRYIHPDVWTPQGEGKVNAARDLSSLVNKAYNTLLQPVSRVQYILQQHGINVSETDQLDDKELILEVMEAREALEDAASEEDAQAIREQNYEKFSSTLQQIETLVGSQDWEGARRAAVRLKYLQGIDEAAKSWPH</sequence>
<gene>
    <name evidence="1" type="ORF">BV25DRAFT_1782010</name>
</gene>
<keyword evidence="2" id="KW-1185">Reference proteome</keyword>
<name>A0ACB8TII5_9AGAM</name>
<dbReference type="EMBL" id="MU277188">
    <property type="protein sequence ID" value="KAI0068190.1"/>
    <property type="molecule type" value="Genomic_DNA"/>
</dbReference>
<reference evidence="1" key="2">
    <citation type="journal article" date="2022" name="New Phytol.">
        <title>Evolutionary transition to the ectomycorrhizal habit in the genomes of a hyperdiverse lineage of mushroom-forming fungi.</title>
        <authorList>
            <person name="Looney B."/>
            <person name="Miyauchi S."/>
            <person name="Morin E."/>
            <person name="Drula E."/>
            <person name="Courty P.E."/>
            <person name="Kohler A."/>
            <person name="Kuo A."/>
            <person name="LaButti K."/>
            <person name="Pangilinan J."/>
            <person name="Lipzen A."/>
            <person name="Riley R."/>
            <person name="Andreopoulos W."/>
            <person name="He G."/>
            <person name="Johnson J."/>
            <person name="Nolan M."/>
            <person name="Tritt A."/>
            <person name="Barry K.W."/>
            <person name="Grigoriev I.V."/>
            <person name="Nagy L.G."/>
            <person name="Hibbett D."/>
            <person name="Henrissat B."/>
            <person name="Matheny P.B."/>
            <person name="Labbe J."/>
            <person name="Martin F.M."/>
        </authorList>
    </citation>
    <scope>NUCLEOTIDE SEQUENCE</scope>
    <source>
        <strain evidence="1">HHB10654</strain>
    </source>
</reference>
<reference evidence="1" key="1">
    <citation type="submission" date="2021-03" db="EMBL/GenBank/DDBJ databases">
        <authorList>
            <consortium name="DOE Joint Genome Institute"/>
            <person name="Ahrendt S."/>
            <person name="Looney B.P."/>
            <person name="Miyauchi S."/>
            <person name="Morin E."/>
            <person name="Drula E."/>
            <person name="Courty P.E."/>
            <person name="Chicoki N."/>
            <person name="Fauchery L."/>
            <person name="Kohler A."/>
            <person name="Kuo A."/>
            <person name="Labutti K."/>
            <person name="Pangilinan J."/>
            <person name="Lipzen A."/>
            <person name="Riley R."/>
            <person name="Andreopoulos W."/>
            <person name="He G."/>
            <person name="Johnson J."/>
            <person name="Barry K.W."/>
            <person name="Grigoriev I.V."/>
            <person name="Nagy L."/>
            <person name="Hibbett D."/>
            <person name="Henrissat B."/>
            <person name="Matheny P.B."/>
            <person name="Labbe J."/>
            <person name="Martin F."/>
        </authorList>
    </citation>
    <scope>NUCLEOTIDE SEQUENCE</scope>
    <source>
        <strain evidence="1">HHB10654</strain>
    </source>
</reference>
<feature type="non-terminal residue" evidence="1">
    <location>
        <position position="1"/>
    </location>
</feature>
<accession>A0ACB8TII5</accession>
<evidence type="ECO:0000313" key="2">
    <source>
        <dbReference type="Proteomes" id="UP000814140"/>
    </source>
</evidence>
<proteinExistence type="predicted"/>
<evidence type="ECO:0000313" key="1">
    <source>
        <dbReference type="EMBL" id="KAI0068190.1"/>
    </source>
</evidence>
<comment type="caution">
    <text evidence="1">The sequence shown here is derived from an EMBL/GenBank/DDBJ whole genome shotgun (WGS) entry which is preliminary data.</text>
</comment>
<organism evidence="1 2">
    <name type="scientific">Artomyces pyxidatus</name>
    <dbReference type="NCBI Taxonomy" id="48021"/>
    <lineage>
        <taxon>Eukaryota</taxon>
        <taxon>Fungi</taxon>
        <taxon>Dikarya</taxon>
        <taxon>Basidiomycota</taxon>
        <taxon>Agaricomycotina</taxon>
        <taxon>Agaricomycetes</taxon>
        <taxon>Russulales</taxon>
        <taxon>Auriscalpiaceae</taxon>
        <taxon>Artomyces</taxon>
    </lineage>
</organism>